<feature type="binding site" evidence="12">
    <location>
        <position position="14"/>
    </location>
    <ligand>
        <name>GTP</name>
        <dbReference type="ChEBI" id="CHEBI:37565"/>
    </ligand>
</feature>
<proteinExistence type="inferred from homology"/>
<dbReference type="SFLD" id="SFLDG01067">
    <property type="entry name" value="SPASM/twitch_domain_containing"/>
    <property type="match status" value="1"/>
</dbReference>
<dbReference type="InterPro" id="IPR013483">
    <property type="entry name" value="MoaA"/>
</dbReference>
<dbReference type="InterPro" id="IPR000385">
    <property type="entry name" value="MoaA_NifB_PqqE_Fe-S-bd_CS"/>
</dbReference>
<keyword evidence="3 12" id="KW-0949">S-adenosyl-L-methionine</keyword>
<evidence type="ECO:0000256" key="12">
    <source>
        <dbReference type="HAMAP-Rule" id="MF_01225"/>
    </source>
</evidence>
<dbReference type="EMBL" id="CP001998">
    <property type="protein sequence ID" value="ADE53362.1"/>
    <property type="molecule type" value="Genomic_DNA"/>
</dbReference>
<feature type="binding site" evidence="12">
    <location>
        <position position="72"/>
    </location>
    <ligand>
        <name>S-adenosyl-L-methionine</name>
        <dbReference type="ChEBI" id="CHEBI:59789"/>
    </ligand>
</feature>
<evidence type="ECO:0000256" key="3">
    <source>
        <dbReference type="ARBA" id="ARBA00022691"/>
    </source>
</evidence>
<evidence type="ECO:0000256" key="6">
    <source>
        <dbReference type="ARBA" id="ARBA00023004"/>
    </source>
</evidence>
<dbReference type="SUPFAM" id="SSF102114">
    <property type="entry name" value="Radical SAM enzymes"/>
    <property type="match status" value="1"/>
</dbReference>
<keyword evidence="9 12" id="KW-0501">Molybdenum cofactor biosynthesis</keyword>
<feature type="binding site" evidence="12">
    <location>
        <position position="261"/>
    </location>
    <ligand>
        <name>[4Fe-4S] cluster</name>
        <dbReference type="ChEBI" id="CHEBI:49883"/>
        <label>2</label>
        <note>4Fe-4S-substrate</note>
    </ligand>
</feature>
<dbReference type="GO" id="GO:0046872">
    <property type="term" value="F:metal ion binding"/>
    <property type="evidence" value="ECO:0007669"/>
    <property type="project" value="UniProtKB-KW"/>
</dbReference>
<dbReference type="EC" id="4.1.99.22" evidence="1 12"/>
<dbReference type="GO" id="GO:0006777">
    <property type="term" value="P:Mo-molybdopterin cofactor biosynthetic process"/>
    <property type="evidence" value="ECO:0007669"/>
    <property type="project" value="UniProtKB-UniRule"/>
</dbReference>
<sequence>MVQDTRGRGITDLRISLTDRCNLRCTYCMPKEVFGPDYVFLKKQEWLRFSELDAVVAAFVRLGVRKLRLTGGEPLLRPGLLKYIEGLRRFEPIEDVALTTNGMRLAEKVGDLKAAGLKRVTVSLDALDADLCGRMNGRGIGPKVVLAGIDAALKAGLGVKVNMVVERGVNDAEVLPMVRYFKSIGVTLRFIEFMDVGNCNGWNLDRVVSAETLLERIGAEFDFEPLDVSSSREVAKRYRFSDGSAEFGLVTSVTQPFCGGCTRARISADGKLYTCLFASEGLDLKRFLRSPQYTDEALYELLAGRWARRDDRYSELRGQGRVDAEEKVEMSYIGG</sequence>
<evidence type="ECO:0000256" key="9">
    <source>
        <dbReference type="ARBA" id="ARBA00023150"/>
    </source>
</evidence>
<dbReference type="UniPathway" id="UPA00344"/>
<dbReference type="SMART" id="SM00729">
    <property type="entry name" value="Elp3"/>
    <property type="match status" value="1"/>
</dbReference>
<evidence type="ECO:0000256" key="7">
    <source>
        <dbReference type="ARBA" id="ARBA00023014"/>
    </source>
</evidence>
<dbReference type="PROSITE" id="PS51918">
    <property type="entry name" value="RADICAL_SAM"/>
    <property type="match status" value="1"/>
</dbReference>
<organism evidence="14 15">
    <name type="scientific">Coraliomargarita akajimensis (strain DSM 45221 / IAM 15411 / JCM 23193 / KCTC 12865 / 04OKA010-24)</name>
    <dbReference type="NCBI Taxonomy" id="583355"/>
    <lineage>
        <taxon>Bacteria</taxon>
        <taxon>Pseudomonadati</taxon>
        <taxon>Verrucomicrobiota</taxon>
        <taxon>Opitutia</taxon>
        <taxon>Puniceicoccales</taxon>
        <taxon>Coraliomargaritaceae</taxon>
        <taxon>Coraliomargarita</taxon>
    </lineage>
</organism>
<comment type="function">
    <text evidence="12">Catalyzes the cyclization of GTP to (8S)-3',8-cyclo-7,8-dihydroguanosine 5'-triphosphate.</text>
</comment>
<keyword evidence="10 12" id="KW-0456">Lyase</keyword>
<feature type="binding site" evidence="12">
    <location>
        <position position="28"/>
    </location>
    <ligand>
        <name>[4Fe-4S] cluster</name>
        <dbReference type="ChEBI" id="CHEBI:49883"/>
        <label>1</label>
        <note>4Fe-4S-S-AdoMet</note>
    </ligand>
</feature>
<evidence type="ECO:0000256" key="10">
    <source>
        <dbReference type="ARBA" id="ARBA00023239"/>
    </source>
</evidence>
<dbReference type="GO" id="GO:0005525">
    <property type="term" value="F:GTP binding"/>
    <property type="evidence" value="ECO:0007669"/>
    <property type="project" value="UniProtKB-UniRule"/>
</dbReference>
<dbReference type="PANTHER" id="PTHR22960:SF0">
    <property type="entry name" value="MOLYBDENUM COFACTOR BIOSYNTHESIS PROTEIN 1"/>
    <property type="match status" value="1"/>
</dbReference>
<dbReference type="InterPro" id="IPR010505">
    <property type="entry name" value="MoaA_twitch"/>
</dbReference>
<dbReference type="STRING" id="583355.Caka_0337"/>
<dbReference type="Proteomes" id="UP000000925">
    <property type="component" value="Chromosome"/>
</dbReference>
<feature type="binding site" evidence="12">
    <location>
        <position position="160"/>
    </location>
    <ligand>
        <name>GTP</name>
        <dbReference type="ChEBI" id="CHEBI:37565"/>
    </ligand>
</feature>
<dbReference type="CDD" id="cd21117">
    <property type="entry name" value="Twitch_MoaA"/>
    <property type="match status" value="1"/>
</dbReference>
<keyword evidence="5 12" id="KW-0547">Nucleotide-binding</keyword>
<dbReference type="Pfam" id="PF04055">
    <property type="entry name" value="Radical_SAM"/>
    <property type="match status" value="1"/>
</dbReference>
<comment type="cofactor">
    <cofactor evidence="12">
        <name>[4Fe-4S] cluster</name>
        <dbReference type="ChEBI" id="CHEBI:49883"/>
    </cofactor>
    <text evidence="12">Binds 2 [4Fe-4S] clusters. Binds 1 [4Fe-4S] cluster coordinated with 3 cysteines and an exchangeable S-adenosyl-L-methionine and 1 [4Fe-4S] cluster coordinated with 3 cysteines and the GTP-derived substrate.</text>
</comment>
<dbReference type="InterPro" id="IPR006638">
    <property type="entry name" value="Elp3/MiaA/NifB-like_rSAM"/>
</dbReference>
<dbReference type="PANTHER" id="PTHR22960">
    <property type="entry name" value="MOLYBDOPTERIN COFACTOR SYNTHESIS PROTEIN A"/>
    <property type="match status" value="1"/>
</dbReference>
<keyword evidence="15" id="KW-1185">Reference proteome</keyword>
<dbReference type="Gene3D" id="3.20.20.70">
    <property type="entry name" value="Aldolase class I"/>
    <property type="match status" value="1"/>
</dbReference>
<feature type="binding site" evidence="12">
    <location>
        <position position="123"/>
    </location>
    <ligand>
        <name>S-adenosyl-L-methionine</name>
        <dbReference type="ChEBI" id="CHEBI:59789"/>
    </ligand>
</feature>
<evidence type="ECO:0000256" key="11">
    <source>
        <dbReference type="ARBA" id="ARBA00048697"/>
    </source>
</evidence>
<comment type="pathway">
    <text evidence="12">Cofactor biosynthesis; molybdopterin biosynthesis.</text>
</comment>
<evidence type="ECO:0000313" key="14">
    <source>
        <dbReference type="EMBL" id="ADE53362.1"/>
    </source>
</evidence>
<evidence type="ECO:0000313" key="15">
    <source>
        <dbReference type="Proteomes" id="UP000000925"/>
    </source>
</evidence>
<feature type="domain" description="Radical SAM core" evidence="13">
    <location>
        <begin position="5"/>
        <end position="224"/>
    </location>
</feature>
<dbReference type="GO" id="GO:0061799">
    <property type="term" value="F:cyclic pyranopterin monophosphate synthase activity"/>
    <property type="evidence" value="ECO:0007669"/>
    <property type="project" value="TreeGrafter"/>
</dbReference>
<dbReference type="OrthoDB" id="9763993at2"/>
<dbReference type="eggNOG" id="COG2896">
    <property type="taxonomic scope" value="Bacteria"/>
</dbReference>
<dbReference type="AlphaFoldDB" id="D5EMF6"/>
<keyword evidence="4 12" id="KW-0479">Metal-binding</keyword>
<keyword evidence="8 12" id="KW-0342">GTP-binding</keyword>
<protein>
    <recommendedName>
        <fullName evidence="1 12">GTP 3',8-cyclase</fullName>
        <ecNumber evidence="1 12">4.1.99.22</ecNumber>
    </recommendedName>
    <alternativeName>
        <fullName evidence="12">Molybdenum cofactor biosynthesis protein A</fullName>
    </alternativeName>
</protein>
<keyword evidence="7 12" id="KW-0411">Iron-sulfur</keyword>
<feature type="binding site" evidence="12">
    <location>
        <position position="68"/>
    </location>
    <ligand>
        <name>GTP</name>
        <dbReference type="ChEBI" id="CHEBI:37565"/>
    </ligand>
</feature>
<dbReference type="CDD" id="cd01335">
    <property type="entry name" value="Radical_SAM"/>
    <property type="match status" value="1"/>
</dbReference>
<dbReference type="KEGG" id="caa:Caka_0337"/>
<dbReference type="InterPro" id="IPR058240">
    <property type="entry name" value="rSAM_sf"/>
</dbReference>
<keyword evidence="6 12" id="KW-0408">Iron</keyword>
<evidence type="ECO:0000256" key="1">
    <source>
        <dbReference type="ARBA" id="ARBA00012167"/>
    </source>
</evidence>
<feature type="binding site" evidence="12">
    <location>
        <position position="99"/>
    </location>
    <ligand>
        <name>GTP</name>
        <dbReference type="ChEBI" id="CHEBI:37565"/>
    </ligand>
</feature>
<dbReference type="Pfam" id="PF06463">
    <property type="entry name" value="Mob_synth_C"/>
    <property type="match status" value="1"/>
</dbReference>
<evidence type="ECO:0000256" key="8">
    <source>
        <dbReference type="ARBA" id="ARBA00023134"/>
    </source>
</evidence>
<dbReference type="InterPro" id="IPR050105">
    <property type="entry name" value="MoCo_biosynth_MoaA/MoaC"/>
</dbReference>
<keyword evidence="2 12" id="KW-0004">4Fe-4S</keyword>
<evidence type="ECO:0000256" key="2">
    <source>
        <dbReference type="ARBA" id="ARBA00022485"/>
    </source>
</evidence>
<dbReference type="InterPro" id="IPR040064">
    <property type="entry name" value="MoaA-like"/>
</dbReference>
<feature type="binding site" evidence="12">
    <location>
        <position position="258"/>
    </location>
    <ligand>
        <name>[4Fe-4S] cluster</name>
        <dbReference type="ChEBI" id="CHEBI:49883"/>
        <label>2</label>
        <note>4Fe-4S-substrate</note>
    </ligand>
</feature>
<name>D5EMF6_CORAD</name>
<feature type="binding site" evidence="12">
    <location>
        <position position="275"/>
    </location>
    <ligand>
        <name>[4Fe-4S] cluster</name>
        <dbReference type="ChEBI" id="CHEBI:49883"/>
        <label>2</label>
        <note>4Fe-4S-substrate</note>
    </ligand>
</feature>
<feature type="binding site" evidence="12">
    <location>
        <position position="21"/>
    </location>
    <ligand>
        <name>[4Fe-4S] cluster</name>
        <dbReference type="ChEBI" id="CHEBI:49883"/>
        <label>1</label>
        <note>4Fe-4S-S-AdoMet</note>
    </ligand>
</feature>
<dbReference type="SFLD" id="SFLDG01386">
    <property type="entry name" value="main_SPASM_domain-containing"/>
    <property type="match status" value="1"/>
</dbReference>
<accession>D5EMF6</accession>
<feature type="binding site" evidence="12">
    <location>
        <position position="194"/>
    </location>
    <ligand>
        <name>S-adenosyl-L-methionine</name>
        <dbReference type="ChEBI" id="CHEBI:59789"/>
    </ligand>
</feature>
<dbReference type="HAMAP" id="MF_01225_B">
    <property type="entry name" value="MoaA_B"/>
    <property type="match status" value="1"/>
</dbReference>
<dbReference type="RefSeq" id="WP_013042087.1">
    <property type="nucleotide sequence ID" value="NC_014008.1"/>
</dbReference>
<dbReference type="GO" id="GO:0051539">
    <property type="term" value="F:4 iron, 4 sulfur cluster binding"/>
    <property type="evidence" value="ECO:0007669"/>
    <property type="project" value="UniProtKB-UniRule"/>
</dbReference>
<feature type="binding site" evidence="12">
    <location>
        <begin position="263"/>
        <end position="265"/>
    </location>
    <ligand>
        <name>GTP</name>
        <dbReference type="ChEBI" id="CHEBI:37565"/>
    </ligand>
</feature>
<dbReference type="NCBIfam" id="TIGR02666">
    <property type="entry name" value="moaA"/>
    <property type="match status" value="1"/>
</dbReference>
<dbReference type="SFLD" id="SFLDS00029">
    <property type="entry name" value="Radical_SAM"/>
    <property type="match status" value="1"/>
</dbReference>
<evidence type="ECO:0000259" key="13">
    <source>
        <dbReference type="PROSITE" id="PS51918"/>
    </source>
</evidence>
<dbReference type="PROSITE" id="PS01305">
    <property type="entry name" value="MOAA_NIFB_PQQE"/>
    <property type="match status" value="1"/>
</dbReference>
<gene>
    <name evidence="12" type="primary">moaA</name>
    <name evidence="14" type="ordered locus">Caka_0337</name>
</gene>
<evidence type="ECO:0000256" key="5">
    <source>
        <dbReference type="ARBA" id="ARBA00022741"/>
    </source>
</evidence>
<feature type="binding site" evidence="12">
    <location>
        <position position="25"/>
    </location>
    <ligand>
        <name>[4Fe-4S] cluster</name>
        <dbReference type="ChEBI" id="CHEBI:49883"/>
        <label>1</label>
        <note>4Fe-4S-S-AdoMet</note>
    </ligand>
</feature>
<evidence type="ECO:0000256" key="4">
    <source>
        <dbReference type="ARBA" id="ARBA00022723"/>
    </source>
</evidence>
<dbReference type="GO" id="GO:1904047">
    <property type="term" value="F:S-adenosyl-L-methionine binding"/>
    <property type="evidence" value="ECO:0007669"/>
    <property type="project" value="UniProtKB-UniRule"/>
</dbReference>
<reference evidence="14 15" key="1">
    <citation type="journal article" date="2010" name="Stand. Genomic Sci.">
        <title>Complete genome sequence of Coraliomargarita akajimensis type strain (04OKA010-24).</title>
        <authorList>
            <person name="Mavromatis K."/>
            <person name="Abt B."/>
            <person name="Brambilla E."/>
            <person name="Lapidus A."/>
            <person name="Copeland A."/>
            <person name="Deshpande S."/>
            <person name="Nolan M."/>
            <person name="Lucas S."/>
            <person name="Tice H."/>
            <person name="Cheng J.F."/>
            <person name="Han C."/>
            <person name="Detter J.C."/>
            <person name="Woyke T."/>
            <person name="Goodwin L."/>
            <person name="Pitluck S."/>
            <person name="Held B."/>
            <person name="Brettin T."/>
            <person name="Tapia R."/>
            <person name="Ivanova N."/>
            <person name="Mikhailova N."/>
            <person name="Pati A."/>
            <person name="Liolios K."/>
            <person name="Chen A."/>
            <person name="Palaniappan K."/>
            <person name="Land M."/>
            <person name="Hauser L."/>
            <person name="Chang Y.J."/>
            <person name="Jeffries C.D."/>
            <person name="Rohde M."/>
            <person name="Goker M."/>
            <person name="Bristow J."/>
            <person name="Eisen J.A."/>
            <person name="Markowitz V."/>
            <person name="Hugenholtz P."/>
            <person name="Klenk H.P."/>
            <person name="Kyrpides N.C."/>
        </authorList>
    </citation>
    <scope>NUCLEOTIDE SEQUENCE [LARGE SCALE GENOMIC DNA]</scope>
    <source>
        <strain evidence="15">DSM 45221 / IAM 15411 / JCM 23193 / KCTC 12865</strain>
    </source>
</reference>
<dbReference type="InterPro" id="IPR007197">
    <property type="entry name" value="rSAM"/>
</dbReference>
<comment type="similarity">
    <text evidence="12">Belongs to the radical SAM superfamily. MoaA family.</text>
</comment>
<dbReference type="InterPro" id="IPR013785">
    <property type="entry name" value="Aldolase_TIM"/>
</dbReference>
<comment type="subunit">
    <text evidence="12">Monomer and homodimer.</text>
</comment>
<feature type="binding site" evidence="12">
    <location>
        <position position="27"/>
    </location>
    <ligand>
        <name>S-adenosyl-L-methionine</name>
        <dbReference type="ChEBI" id="CHEBI:59789"/>
    </ligand>
</feature>
<dbReference type="GO" id="GO:0061798">
    <property type="term" value="F:GTP 3',8'-cyclase activity"/>
    <property type="evidence" value="ECO:0007669"/>
    <property type="project" value="UniProtKB-UniRule"/>
</dbReference>
<dbReference type="HOGENOM" id="CLU_009273_0_1_0"/>
<dbReference type="SFLD" id="SFLDG01383">
    <property type="entry name" value="cyclic_pyranopterin_phosphate"/>
    <property type="match status" value="1"/>
</dbReference>
<comment type="catalytic activity">
    <reaction evidence="11 12">
        <text>GTP + AH2 + S-adenosyl-L-methionine = (8S)-3',8-cyclo-7,8-dihydroguanosine 5'-triphosphate + 5'-deoxyadenosine + L-methionine + A + H(+)</text>
        <dbReference type="Rhea" id="RHEA:49576"/>
        <dbReference type="ChEBI" id="CHEBI:13193"/>
        <dbReference type="ChEBI" id="CHEBI:15378"/>
        <dbReference type="ChEBI" id="CHEBI:17319"/>
        <dbReference type="ChEBI" id="CHEBI:17499"/>
        <dbReference type="ChEBI" id="CHEBI:37565"/>
        <dbReference type="ChEBI" id="CHEBI:57844"/>
        <dbReference type="ChEBI" id="CHEBI:59789"/>
        <dbReference type="ChEBI" id="CHEBI:131766"/>
        <dbReference type="EC" id="4.1.99.22"/>
    </reaction>
</comment>